<reference evidence="12 13" key="1">
    <citation type="journal article" date="2019" name="Front. Genet.">
        <title>Whole-Genome Sequencing of the Opportunistic Yeast Pathogen Candida inconspicua Uncovers Its Hybrid Origin.</title>
        <authorList>
            <person name="Mixao V."/>
            <person name="Hansen A.P."/>
            <person name="Saus E."/>
            <person name="Boekhout T."/>
            <person name="Lass-Florl C."/>
            <person name="Gabaldon T."/>
        </authorList>
    </citation>
    <scope>NUCLEOTIDE SEQUENCE [LARGE SCALE GENOMIC DNA]</scope>
    <source>
        <strain evidence="12 13">CBS 180</strain>
    </source>
</reference>
<sequence>MSVVEGIFAGCNRNLAIFDYDYQSKVLAYGSANTVSVTTPIFNESGYDIGTQVVATLKHHTRAVSCVKWLHKSSILLSACEGGVVNLWKRSKDGTYTLLQGLKPTEHAISGIGLVTNDDKCFDFVVADSKGMLFYYSFESDVHRFMERAQIELPFGYYAMGVNILRISETEMVIVTGGSKPVLQVLTFDKMVNLFVLQATVPGHDDWVRSIDSREIKTESVDVNGVPVEKRRIVIATGSLDRIIRLWNLTVEDVAAPVYVETNKLKLLTSKEFKFTTLTKRYVLSLDAILMGHDDWVSEVSWKEGDCGMQEYNSLQLVSSSADSSVMVWQPDQLSGVWFPETRLGEIAIKGASTATGSSGGFYCSKWIADDKSGAEIVLSNGKTGSFRCWVKQIDGSFERKTCLTGPVRGVTDISWSPSGEYVLATSLDQSTRLYARYKGNGKWYEFGRPQIHGYDMISVKLMTDTKFVSGGDEKVVRVFEMPRNVAEMLERVANVSVSSGNITLPEFASVPVLGLSNKANIDENDEGVAGESEIVSDILVDLIQPPVEDVLQRHTLWPECEKLYGHGFEITTLDASKDRSIVSSACRSNVAKHAVIRNFNSSTWLQCSETLAAHDLTITRLRYSLPDDDNKNEYLLAVSRDRKFSLWLRHGEEFKLIKVQEKAHSRIIWDCAWVNFGDNISFVTVSRDKEMRLWKLENDDVVCTGSVRFEESAVTAIDSVKTAQKGVFKLVVGLDNGDVYVYIVDVLHNEFEELMKIEESLLPGAGISRISICDKNVDDTNVVCIGSDDSSLRFLRI</sequence>
<evidence type="ECO:0000256" key="10">
    <source>
        <dbReference type="ARBA" id="ARBA00023242"/>
    </source>
</evidence>
<dbReference type="UniPathway" id="UPA00988"/>
<dbReference type="SMART" id="SM00320">
    <property type="entry name" value="WD40"/>
    <property type="match status" value="7"/>
</dbReference>
<evidence type="ECO:0000256" key="5">
    <source>
        <dbReference type="ARBA" id="ARBA00020267"/>
    </source>
</evidence>
<dbReference type="Gene3D" id="2.130.10.10">
    <property type="entry name" value="YVTN repeat-like/Quinoprotein amine dehydrogenase"/>
    <property type="match status" value="4"/>
</dbReference>
<evidence type="ECO:0000256" key="4">
    <source>
        <dbReference type="ARBA" id="ARBA00005881"/>
    </source>
</evidence>
<feature type="repeat" description="WD" evidence="11">
    <location>
        <begin position="57"/>
        <end position="89"/>
    </location>
</feature>
<dbReference type="InterPro" id="IPR001680">
    <property type="entry name" value="WD40_rpt"/>
</dbReference>
<dbReference type="GO" id="GO:0005634">
    <property type="term" value="C:nucleus"/>
    <property type="evidence" value="ECO:0007669"/>
    <property type="project" value="UniProtKB-SubCell"/>
</dbReference>
<dbReference type="STRING" id="52247.A0A4T0WX45"/>
<dbReference type="PROSITE" id="PS00678">
    <property type="entry name" value="WD_REPEATS_1"/>
    <property type="match status" value="1"/>
</dbReference>
<accession>A0A4T0WX45</accession>
<comment type="similarity">
    <text evidence="4">Belongs to the WD repeat ELP2 family.</text>
</comment>
<dbReference type="GO" id="GO:0005737">
    <property type="term" value="C:cytoplasm"/>
    <property type="evidence" value="ECO:0007669"/>
    <property type="project" value="UniProtKB-SubCell"/>
</dbReference>
<dbReference type="AlphaFoldDB" id="A0A4T0WX45"/>
<dbReference type="EMBL" id="SELW01000657">
    <property type="protein sequence ID" value="TID14880.1"/>
    <property type="molecule type" value="Genomic_DNA"/>
</dbReference>
<dbReference type="Proteomes" id="UP000307173">
    <property type="component" value="Unassembled WGS sequence"/>
</dbReference>
<feature type="repeat" description="WD" evidence="11">
    <location>
        <begin position="216"/>
        <end position="249"/>
    </location>
</feature>
<keyword evidence="7 11" id="KW-0853">WD repeat</keyword>
<comment type="pathway">
    <text evidence="3">tRNA modification; 5-methoxycarbonylmethyl-2-thiouridine-tRNA biosynthesis.</text>
</comment>
<dbReference type="InterPro" id="IPR036322">
    <property type="entry name" value="WD40_repeat_dom_sf"/>
</dbReference>
<keyword evidence="8" id="KW-0819">tRNA processing</keyword>
<evidence type="ECO:0000313" key="12">
    <source>
        <dbReference type="EMBL" id="TID14880.1"/>
    </source>
</evidence>
<evidence type="ECO:0000256" key="7">
    <source>
        <dbReference type="ARBA" id="ARBA00022574"/>
    </source>
</evidence>
<protein>
    <recommendedName>
        <fullName evidence="5">Elongator complex protein 2</fullName>
    </recommendedName>
</protein>
<evidence type="ECO:0000256" key="8">
    <source>
        <dbReference type="ARBA" id="ARBA00022694"/>
    </source>
</evidence>
<evidence type="ECO:0000313" key="13">
    <source>
        <dbReference type="Proteomes" id="UP000307173"/>
    </source>
</evidence>
<dbReference type="InterPro" id="IPR037289">
    <property type="entry name" value="Elp2"/>
</dbReference>
<evidence type="ECO:0000256" key="1">
    <source>
        <dbReference type="ARBA" id="ARBA00004123"/>
    </source>
</evidence>
<dbReference type="OrthoDB" id="27911at2759"/>
<evidence type="ECO:0000256" key="9">
    <source>
        <dbReference type="ARBA" id="ARBA00022737"/>
    </source>
</evidence>
<dbReference type="GO" id="GO:0033588">
    <property type="term" value="C:elongator holoenzyme complex"/>
    <property type="evidence" value="ECO:0007669"/>
    <property type="project" value="InterPro"/>
</dbReference>
<dbReference type="InterPro" id="IPR015943">
    <property type="entry name" value="WD40/YVTN_repeat-like_dom_sf"/>
</dbReference>
<dbReference type="SUPFAM" id="SSF50978">
    <property type="entry name" value="WD40 repeat-like"/>
    <property type="match status" value="2"/>
</dbReference>
<comment type="subcellular location">
    <subcellularLocation>
        <location evidence="2">Cytoplasm</location>
    </subcellularLocation>
    <subcellularLocation>
        <location evidence="1">Nucleus</location>
    </subcellularLocation>
</comment>
<dbReference type="PANTHER" id="PTHR44111">
    <property type="entry name" value="ELONGATOR COMPLEX PROTEIN 2"/>
    <property type="match status" value="1"/>
</dbReference>
<evidence type="ECO:0000256" key="6">
    <source>
        <dbReference type="ARBA" id="ARBA00022490"/>
    </source>
</evidence>
<dbReference type="PANTHER" id="PTHR44111:SF1">
    <property type="entry name" value="ELONGATOR COMPLEX PROTEIN 2"/>
    <property type="match status" value="1"/>
</dbReference>
<evidence type="ECO:0000256" key="11">
    <source>
        <dbReference type="PROSITE-ProRule" id="PRU00221"/>
    </source>
</evidence>
<dbReference type="PROSITE" id="PS50082">
    <property type="entry name" value="WD_REPEATS_2"/>
    <property type="match status" value="2"/>
</dbReference>
<dbReference type="InterPro" id="IPR019775">
    <property type="entry name" value="WD40_repeat_CS"/>
</dbReference>
<comment type="caution">
    <text evidence="12">The sequence shown here is derived from an EMBL/GenBank/DDBJ whole genome shotgun (WGS) entry which is preliminary data.</text>
</comment>
<keyword evidence="13" id="KW-1185">Reference proteome</keyword>
<keyword evidence="9" id="KW-0677">Repeat</keyword>
<keyword evidence="10" id="KW-0539">Nucleus</keyword>
<evidence type="ECO:0000256" key="3">
    <source>
        <dbReference type="ARBA" id="ARBA00005043"/>
    </source>
</evidence>
<proteinExistence type="inferred from homology"/>
<organism evidence="12 13">
    <name type="scientific">Pichia inconspicua</name>
    <dbReference type="NCBI Taxonomy" id="52247"/>
    <lineage>
        <taxon>Eukaryota</taxon>
        <taxon>Fungi</taxon>
        <taxon>Dikarya</taxon>
        <taxon>Ascomycota</taxon>
        <taxon>Saccharomycotina</taxon>
        <taxon>Pichiomycetes</taxon>
        <taxon>Pichiales</taxon>
        <taxon>Pichiaceae</taxon>
        <taxon>Pichia</taxon>
    </lineage>
</organism>
<name>A0A4T0WX45_9ASCO</name>
<keyword evidence="6" id="KW-0963">Cytoplasm</keyword>
<dbReference type="Pfam" id="PF00400">
    <property type="entry name" value="WD40"/>
    <property type="match status" value="4"/>
</dbReference>
<gene>
    <name evidence="12" type="ORF">CANINC_004551</name>
</gene>
<evidence type="ECO:0000256" key="2">
    <source>
        <dbReference type="ARBA" id="ARBA00004496"/>
    </source>
</evidence>
<dbReference type="GO" id="GO:0002098">
    <property type="term" value="P:tRNA wobble uridine modification"/>
    <property type="evidence" value="ECO:0007669"/>
    <property type="project" value="InterPro"/>
</dbReference>